<proteinExistence type="predicted"/>
<name>A0ABS8UU71_DATST</name>
<accession>A0ABS8UU71</accession>
<keyword evidence="3" id="KW-1185">Reference proteome</keyword>
<feature type="region of interest" description="Disordered" evidence="1">
    <location>
        <begin position="1"/>
        <end position="33"/>
    </location>
</feature>
<comment type="caution">
    <text evidence="2">The sequence shown here is derived from an EMBL/GenBank/DDBJ whole genome shotgun (WGS) entry which is preliminary data.</text>
</comment>
<reference evidence="2 3" key="1">
    <citation type="journal article" date="2021" name="BMC Genomics">
        <title>Datura genome reveals duplications of psychoactive alkaloid biosynthetic genes and high mutation rate following tissue culture.</title>
        <authorList>
            <person name="Rajewski A."/>
            <person name="Carter-House D."/>
            <person name="Stajich J."/>
            <person name="Litt A."/>
        </authorList>
    </citation>
    <scope>NUCLEOTIDE SEQUENCE [LARGE SCALE GENOMIC DNA]</scope>
    <source>
        <strain evidence="2">AR-01</strain>
    </source>
</reference>
<evidence type="ECO:0000313" key="3">
    <source>
        <dbReference type="Proteomes" id="UP000823775"/>
    </source>
</evidence>
<protein>
    <submittedName>
        <fullName evidence="2">Uncharacterized protein</fullName>
    </submittedName>
</protein>
<dbReference type="Proteomes" id="UP000823775">
    <property type="component" value="Unassembled WGS sequence"/>
</dbReference>
<sequence>AYQDGNSPMHKLLGGLPRPSSTSMPSSAAAADPGEMHRAIATLAQAYVELQEDLEKEKKKRRSRDKLLVHKWKGVKEILKHLFRGTRTPQATKRDLLEFSLAVLRRERPVFHQW</sequence>
<feature type="non-terminal residue" evidence="2">
    <location>
        <position position="1"/>
    </location>
</feature>
<evidence type="ECO:0000256" key="1">
    <source>
        <dbReference type="SAM" id="MobiDB-lite"/>
    </source>
</evidence>
<evidence type="ECO:0000313" key="2">
    <source>
        <dbReference type="EMBL" id="MCD9637660.1"/>
    </source>
</evidence>
<organism evidence="2 3">
    <name type="scientific">Datura stramonium</name>
    <name type="common">Jimsonweed</name>
    <name type="synonym">Common thornapple</name>
    <dbReference type="NCBI Taxonomy" id="4076"/>
    <lineage>
        <taxon>Eukaryota</taxon>
        <taxon>Viridiplantae</taxon>
        <taxon>Streptophyta</taxon>
        <taxon>Embryophyta</taxon>
        <taxon>Tracheophyta</taxon>
        <taxon>Spermatophyta</taxon>
        <taxon>Magnoliopsida</taxon>
        <taxon>eudicotyledons</taxon>
        <taxon>Gunneridae</taxon>
        <taxon>Pentapetalae</taxon>
        <taxon>asterids</taxon>
        <taxon>lamiids</taxon>
        <taxon>Solanales</taxon>
        <taxon>Solanaceae</taxon>
        <taxon>Solanoideae</taxon>
        <taxon>Datureae</taxon>
        <taxon>Datura</taxon>
    </lineage>
</organism>
<feature type="compositionally biased region" description="Low complexity" evidence="1">
    <location>
        <begin position="17"/>
        <end position="33"/>
    </location>
</feature>
<gene>
    <name evidence="2" type="ORF">HAX54_021064</name>
</gene>
<dbReference type="EMBL" id="JACEIK010002529">
    <property type="protein sequence ID" value="MCD9637660.1"/>
    <property type="molecule type" value="Genomic_DNA"/>
</dbReference>